<comment type="similarity">
    <text evidence="2 5">Belongs to the class-IV pyridoxal-phosphate-dependent aminotransferase family.</text>
</comment>
<keyword evidence="4 6" id="KW-0663">Pyridoxal phosphate</keyword>
<dbReference type="NCBIfam" id="NF005731">
    <property type="entry name" value="PRK07546.1-5"/>
    <property type="match status" value="1"/>
</dbReference>
<dbReference type="InterPro" id="IPR036038">
    <property type="entry name" value="Aminotransferase-like"/>
</dbReference>
<dbReference type="RefSeq" id="WP_164132982.1">
    <property type="nucleotide sequence ID" value="NZ_JAAGOX010000057.1"/>
</dbReference>
<dbReference type="InterPro" id="IPR043131">
    <property type="entry name" value="BCAT-like_N"/>
</dbReference>
<organism evidence="7">
    <name type="scientific">Ruegeria sp. PrR005</name>
    <dbReference type="NCBI Taxonomy" id="2706882"/>
    <lineage>
        <taxon>Bacteria</taxon>
        <taxon>Pseudomonadati</taxon>
        <taxon>Pseudomonadota</taxon>
        <taxon>Alphaproteobacteria</taxon>
        <taxon>Rhodobacterales</taxon>
        <taxon>Roseobacteraceae</taxon>
        <taxon>Ruegeria</taxon>
    </lineage>
</organism>
<dbReference type="EMBL" id="JAAGOX010000057">
    <property type="protein sequence ID" value="NDW47975.1"/>
    <property type="molecule type" value="Genomic_DNA"/>
</dbReference>
<dbReference type="Pfam" id="PF01063">
    <property type="entry name" value="Aminotran_4"/>
    <property type="match status" value="1"/>
</dbReference>
<evidence type="ECO:0000256" key="1">
    <source>
        <dbReference type="ARBA" id="ARBA00001933"/>
    </source>
</evidence>
<keyword evidence="7" id="KW-0456">Lyase</keyword>
<comment type="cofactor">
    <cofactor evidence="1 6">
        <name>pyridoxal 5'-phosphate</name>
        <dbReference type="ChEBI" id="CHEBI:597326"/>
    </cofactor>
</comment>
<dbReference type="NCBIfam" id="NF005729">
    <property type="entry name" value="PRK07546.1-3"/>
    <property type="match status" value="1"/>
</dbReference>
<dbReference type="Gene3D" id="3.30.470.10">
    <property type="match status" value="1"/>
</dbReference>
<comment type="caution">
    <text evidence="7">The sequence shown here is derived from an EMBL/GenBank/DDBJ whole genome shotgun (WGS) entry which is preliminary data.</text>
</comment>
<gene>
    <name evidence="7" type="ORF">G0P99_23765</name>
</gene>
<dbReference type="SUPFAM" id="SSF56752">
    <property type="entry name" value="D-aminoacid aminotransferase-like PLP-dependent enzymes"/>
    <property type="match status" value="1"/>
</dbReference>
<dbReference type="AlphaFoldDB" id="A0A6B2P1N3"/>
<evidence type="ECO:0000313" key="7">
    <source>
        <dbReference type="EMBL" id="NDW47975.1"/>
    </source>
</evidence>
<proteinExistence type="inferred from homology"/>
<evidence type="ECO:0000256" key="3">
    <source>
        <dbReference type="ARBA" id="ARBA00014472"/>
    </source>
</evidence>
<evidence type="ECO:0000256" key="5">
    <source>
        <dbReference type="RuleBase" id="RU004106"/>
    </source>
</evidence>
<dbReference type="PROSITE" id="PS00770">
    <property type="entry name" value="AA_TRANSFER_CLASS_4"/>
    <property type="match status" value="1"/>
</dbReference>
<sequence>MESPLCPPADPGFRLIETLGWHPDEGPRRGALHLARMGRSAAALGMRFDRTEAERLLTGITSALPLRCRLTLDAGGTLALETAPLAPGAPHWRVAILPDRLEARDPWLRHKTTQRALYDRARAALPACIDEGLFLNTAGALCEGSITNVFVDTGDGLLTPPLSAGLLPGVLRAELLATGQAREASLTPEDLHQAHAIYCGNSLRGLIRATLVASA</sequence>
<evidence type="ECO:0000256" key="2">
    <source>
        <dbReference type="ARBA" id="ARBA00009320"/>
    </source>
</evidence>
<evidence type="ECO:0000256" key="6">
    <source>
        <dbReference type="RuleBase" id="RU004516"/>
    </source>
</evidence>
<reference evidence="7" key="1">
    <citation type="submission" date="2020-02" db="EMBL/GenBank/DDBJ databases">
        <title>Delineation of the pyrene-degrading pathway in Roseobacter clade bacteria by genomic analysis.</title>
        <authorList>
            <person name="Zhou H."/>
            <person name="Wang H."/>
        </authorList>
    </citation>
    <scope>NUCLEOTIDE SEQUENCE</scope>
    <source>
        <strain evidence="7">PrR005</strain>
    </source>
</reference>
<protein>
    <recommendedName>
        <fullName evidence="3">Probable branched-chain-amino-acid aminotransferase</fullName>
    </recommendedName>
</protein>
<dbReference type="InterPro" id="IPR018300">
    <property type="entry name" value="Aminotrans_IV_CS"/>
</dbReference>
<accession>A0A6B2P1N3</accession>
<dbReference type="InterPro" id="IPR043132">
    <property type="entry name" value="BCAT-like_C"/>
</dbReference>
<evidence type="ECO:0000256" key="4">
    <source>
        <dbReference type="ARBA" id="ARBA00022898"/>
    </source>
</evidence>
<name>A0A6B2P1N3_9RHOB</name>
<dbReference type="GO" id="GO:0016829">
    <property type="term" value="F:lyase activity"/>
    <property type="evidence" value="ECO:0007669"/>
    <property type="project" value="UniProtKB-KW"/>
</dbReference>
<dbReference type="Gene3D" id="3.20.10.10">
    <property type="entry name" value="D-amino Acid Aminotransferase, subunit A, domain 2"/>
    <property type="match status" value="1"/>
</dbReference>
<dbReference type="InterPro" id="IPR001544">
    <property type="entry name" value="Aminotrans_IV"/>
</dbReference>